<keyword evidence="2" id="KW-1185">Reference proteome</keyword>
<proteinExistence type="predicted"/>
<dbReference type="EMBL" id="JBHSFN010000002">
    <property type="protein sequence ID" value="MFC4585254.1"/>
    <property type="molecule type" value="Genomic_DNA"/>
</dbReference>
<reference evidence="2" key="1">
    <citation type="journal article" date="2019" name="Int. J. Syst. Evol. Microbiol.">
        <title>The Global Catalogue of Microorganisms (GCM) 10K type strain sequencing project: providing services to taxonomists for standard genome sequencing and annotation.</title>
        <authorList>
            <consortium name="The Broad Institute Genomics Platform"/>
            <consortium name="The Broad Institute Genome Sequencing Center for Infectious Disease"/>
            <person name="Wu L."/>
            <person name="Ma J."/>
        </authorList>
    </citation>
    <scope>NUCLEOTIDE SEQUENCE [LARGE SCALE GENOMIC DNA]</scope>
    <source>
        <strain evidence="2">CCUG 49560</strain>
    </source>
</reference>
<comment type="caution">
    <text evidence="1">The sequence shown here is derived from an EMBL/GenBank/DDBJ whole genome shotgun (WGS) entry which is preliminary data.</text>
</comment>
<dbReference type="RefSeq" id="WP_380706326.1">
    <property type="nucleotide sequence ID" value="NZ_JBHSFN010000002.1"/>
</dbReference>
<gene>
    <name evidence="1" type="ORF">ACFO8L_04180</name>
</gene>
<accession>A0ABV9EB59</accession>
<organism evidence="1 2">
    <name type="scientific">Sphaerisporangium corydalis</name>
    <dbReference type="NCBI Taxonomy" id="1441875"/>
    <lineage>
        <taxon>Bacteria</taxon>
        <taxon>Bacillati</taxon>
        <taxon>Actinomycetota</taxon>
        <taxon>Actinomycetes</taxon>
        <taxon>Streptosporangiales</taxon>
        <taxon>Streptosporangiaceae</taxon>
        <taxon>Sphaerisporangium</taxon>
    </lineage>
</organism>
<dbReference type="Proteomes" id="UP001595891">
    <property type="component" value="Unassembled WGS sequence"/>
</dbReference>
<protein>
    <submittedName>
        <fullName evidence="1">Uncharacterized protein</fullName>
    </submittedName>
</protein>
<evidence type="ECO:0000313" key="1">
    <source>
        <dbReference type="EMBL" id="MFC4585254.1"/>
    </source>
</evidence>
<name>A0ABV9EB59_9ACTN</name>
<sequence>MRHSGPVRVPHDSPGAGRLMRAKTLLIAGVVALCGTLSVSVLATRADQPRSLGCERLRLVALNAFTVTNPDYAVDSGASDDEQDCGPAPGIVKVQVRARMAMDDPPGWSYDIHQESSSALSVPLVKPWRMTGILAEIDQQDPVYDEYGDAVSYLHKAGGDSVLKSSAVQVVVFLKKPVPESSATRIWRNPEVVFLSGARGGKPLAWEPSIWCRFRGFDTCASKGSAEPLTTEFREWVSLLKPEDAPALTGFGLSLNELRDHAAKGLIHGFVARNLPGTLEKLVTDPQILAAYITDIRPPR</sequence>
<evidence type="ECO:0000313" key="2">
    <source>
        <dbReference type="Proteomes" id="UP001595891"/>
    </source>
</evidence>